<dbReference type="Proteomes" id="UP000709336">
    <property type="component" value="Unassembled WGS sequence"/>
</dbReference>
<dbReference type="SUPFAM" id="SSF56601">
    <property type="entry name" value="beta-lactamase/transpeptidase-like"/>
    <property type="match status" value="1"/>
</dbReference>
<evidence type="ECO:0000259" key="3">
    <source>
        <dbReference type="Pfam" id="PF15780"/>
    </source>
</evidence>
<dbReference type="Gene3D" id="2.60.40.10">
    <property type="entry name" value="Immunoglobulins"/>
    <property type="match status" value="1"/>
</dbReference>
<organism evidence="4 5">
    <name type="scientific">Alteromonas ponticola</name>
    <dbReference type="NCBI Taxonomy" id="2720613"/>
    <lineage>
        <taxon>Bacteria</taxon>
        <taxon>Pseudomonadati</taxon>
        <taxon>Pseudomonadota</taxon>
        <taxon>Gammaproteobacteria</taxon>
        <taxon>Alteromonadales</taxon>
        <taxon>Alteromonadaceae</taxon>
        <taxon>Alteromonas/Salinimonas group</taxon>
        <taxon>Alteromonas</taxon>
    </lineage>
</organism>
<feature type="domain" description="Abnormal spindle-like microcephaly-associated protein ASH" evidence="3">
    <location>
        <begin position="297"/>
        <end position="379"/>
    </location>
</feature>
<comment type="caution">
    <text evidence="4">The sequence shown here is derived from an EMBL/GenBank/DDBJ whole genome shotgun (WGS) entry which is preliminary data.</text>
</comment>
<gene>
    <name evidence="4" type="ORF">HCJ96_09560</name>
</gene>
<proteinExistence type="predicted"/>
<keyword evidence="2" id="KW-0963">Cytoplasm</keyword>
<evidence type="ECO:0000313" key="4">
    <source>
        <dbReference type="EMBL" id="NMH60263.1"/>
    </source>
</evidence>
<evidence type="ECO:0000256" key="2">
    <source>
        <dbReference type="ARBA" id="ARBA00022490"/>
    </source>
</evidence>
<reference evidence="4 5" key="1">
    <citation type="submission" date="2020-03" db="EMBL/GenBank/DDBJ databases">
        <title>Alteromonas ponticola sp. nov., isolated from seawater.</title>
        <authorList>
            <person name="Yoon J.-H."/>
            <person name="Kim Y.-O."/>
        </authorList>
    </citation>
    <scope>NUCLEOTIDE SEQUENCE [LARGE SCALE GENOMIC DNA]</scope>
    <source>
        <strain evidence="4 5">MYP5</strain>
    </source>
</reference>
<dbReference type="InterPro" id="IPR012338">
    <property type="entry name" value="Beta-lactam/transpept-like"/>
</dbReference>
<dbReference type="Gene3D" id="3.40.710.10">
    <property type="entry name" value="DD-peptidase/beta-lactamase superfamily"/>
    <property type="match status" value="1"/>
</dbReference>
<comment type="subcellular location">
    <subcellularLocation>
        <location evidence="1">Cytoplasm</location>
    </subcellularLocation>
</comment>
<name>A0ABX1R3B1_9ALTE</name>
<accession>A0ABX1R3B1</accession>
<dbReference type="NCBIfam" id="NF012200">
    <property type="entry name" value="choice_anch_D"/>
    <property type="match status" value="1"/>
</dbReference>
<keyword evidence="5" id="KW-1185">Reference proteome</keyword>
<dbReference type="EMBL" id="JAATNW010000005">
    <property type="protein sequence ID" value="NMH60263.1"/>
    <property type="molecule type" value="Genomic_DNA"/>
</dbReference>
<dbReference type="InterPro" id="IPR013783">
    <property type="entry name" value="Ig-like_fold"/>
</dbReference>
<dbReference type="RefSeq" id="WP_169210831.1">
    <property type="nucleotide sequence ID" value="NZ_JAATNW010000005.1"/>
</dbReference>
<protein>
    <submittedName>
        <fullName evidence="4">Choice-of-anchor D domain-containing protein</fullName>
    </submittedName>
</protein>
<sequence>MADILYQDDFQSGTYLDWVTGGDGTDSINLYQGNYSIRHDGLRTLTYQTSTQSFQNVALSMDIAASGLVAGDSCSAEVSLDGGANWQSLGSIGAQQADGGLNTFTRNTGLDNVAELALRFRAYTLYGHYCYADNVTLSGDATAQGSLFEEDFQDGEYSNWQLSGDGTDTANLYQSNYSLRIDGLRQATYSTSTQNYQNVSLSADMGALYLVSGDSCHAEYSIDDGSTWQSLITLNNGQDDGSFRSNTISSGLDNLPTLHLRFRAYTLYDNYCYGDNVVLSGDPASVSGPAVTITGNTEFGQVTVGESATSTITVTNAGDETLAINSLTGVSTPFAVSADNCSSQMLPASASCTTSVTFTPATEGTQNTTLTISSNAASSPDNVTFSGTGASTQGCDYDCFSGSGNTNREALTYTTLTGSTATSLVDYAHYGVPEQAANPTHTLEGAITFTVTPGTLNEQGTNLASAYTNPNSLPPFEFEFVQYGTHVIPTQRQVVNTGHTAWEWVLSPGRVWNESSDNGYSRVALPFALQEINANCTHNGVMTFLFKDDGSISDVAYQVAQETCNYFKFNLHGKVDASYSPATVANRQTVINDYVTEVANRLPAKSLAALATDYPAAGITVSAIGSDQSAAHLTAFGVLYNGTHYRGACQTRYGNYPFCDVMALPSYSTAKTIVAGLGTMRAEQLYGGRQAELKVSDWIGACSGSQWQDVSLLNALDMATGNYDSAVDSVDEGSQKTVDDFFLVASHNDKINHSCAYSRKTAPGTQFVYHTSDTYIVSRILQQYHEQQAGSSADFFTDLLVEDIFQPLHLSPLSYASKRTYDSQKQVWGGYGLTLSSDDFAKLGQFIGQSNGVLNGQTVIDPALLADALQQTANSGLLTAPASRYQHSVWAYDLSASTQLNCTTPSWVPYLSGFGGIGVVMLPNDMVYYYVSDNKEYGFTTTVKELNKISPVCGQ</sequence>
<evidence type="ECO:0000313" key="5">
    <source>
        <dbReference type="Proteomes" id="UP000709336"/>
    </source>
</evidence>
<dbReference type="InterPro" id="IPR031549">
    <property type="entry name" value="ASH"/>
</dbReference>
<evidence type="ECO:0000256" key="1">
    <source>
        <dbReference type="ARBA" id="ARBA00004496"/>
    </source>
</evidence>
<dbReference type="Pfam" id="PF15780">
    <property type="entry name" value="ASH"/>
    <property type="match status" value="1"/>
</dbReference>